<dbReference type="InterPro" id="IPR029052">
    <property type="entry name" value="Metallo-depent_PP-like"/>
</dbReference>
<dbReference type="SUPFAM" id="SSF52540">
    <property type="entry name" value="P-loop containing nucleoside triphosphate hydrolases"/>
    <property type="match status" value="1"/>
</dbReference>
<feature type="domain" description="Rad50/SbcC-type AAA" evidence="3">
    <location>
        <begin position="429"/>
        <end position="706"/>
    </location>
</feature>
<dbReference type="Gene3D" id="3.40.50.300">
    <property type="entry name" value="P-loop containing nucleotide triphosphate hydrolases"/>
    <property type="match status" value="2"/>
</dbReference>
<sequence length="1342" mass="154638">MTNNITLIPPKSGVITQIIHISDIHIRNGDEITCRYEEYNYVFDKLFLSIRNLESVNANSAVIVITGDTFHNKSKVETHGIMLFNTLISNLGKLAPVYIILGNHDFRQDQIENSIDFLEAFENVSFKNVCYLKNTGLYEAANVGFGLVSVKDTLKLGAGSGIADNIPNFPDPKMFSDNIKTTIALFHGTMINSKFSENRTTLEGYPWNWMDVGYNFGLLGDIHKQQIFPTRRSGFKAAYSGSLIQQNFGESILNHGYLLWNIADGQIIPVDIPNKYGYLKLTIRNNEWFCENQTLDSFIKNPIFPNILKIRIFGESGHAARTHLRNLLYGKEFFLDDTIINDQTSGDTQSSDFASDVLLDEYMKSNNICDYEVPSLEDLKITIDDTWNSELKKICHKKNLDIDKEYSLYNDSIENSNNLEKICIKYIEWKGLLCYNTKNWFDFDILKGKTNLISAKNGGGKSSFLEIICVSIFGKPIPSRNVKGNAYALISKNLDKKSIPYTCIHVIIKGVTFKISRFFDSLGRPKPRKGGVYRKNGDEWYTVCSDPPKTNEWVSEHLGDIRGFLMTTMVSQSNDNDFLSMKQTEQKHHLEQIFGMKIANSKASLFKQAYLAIKQFKSHYDVSCSSMSLLENGTEDALDTANLIYDIKSEKLNDLTQNLVTNWNNCKIIDLQRDTHNINSILEVQLRELKNNTKTLNTLNDELKSAIMIKTNLYPPCKKSNKSIDELKYIVRKAKNTKPPEVKMVEIPIIKLAAAIAIEDKINSEKRNKPSEIDYRFSQKAYSDALRSFNDTEMTRNKQKKTLSEYLCIEENLFTLRESARADAARRPKQNKEDVLSYISIINSKKNSIEDSKIKLDVLITRNTLYNLHKQLNKKYEERLSYVTQSIKDTENSLVNIPFNPNCSACCSQPLRQQLNKLIEEKKNLESNPPAPALPVPKIEYDELVFEISEYDKHLELESSYKNCLDLWEKYDKCNKDIELKDKELHEIREKIRGLRISIEASVCAGQGCEQALHEAKTVIDNYEYNCSQEDKWDERHAFVASIKAQWYLYKLYKDNESEIEIFNKGQKAISELSDAIKYNEYDCICKSNSKTITRLTGKIDNINKELYKTNKYIEYWNSVKEQKPEYDKQKKIQDRIDILRKEIAELYSEKTLIANMLEKNRKITEINKESEKKSIDLKNKLEHIQLLAHIYEQYRCWLYKEHILPKLINTTNRFVSKVEPNLRLDYIIKPDGSFLFQAINNLQDIQLEKTSGFEYFILAICLRLAFISLTIGDNKIGGQLLIDEGFTNCDTNHLSKIPEFLESLLNKFDSIILVSHLEKIKDSVDNTIFINDKSLQYGNIL</sequence>
<feature type="domain" description="Calcineurin-like phosphoesterase" evidence="2">
    <location>
        <begin position="17"/>
        <end position="201"/>
    </location>
</feature>
<dbReference type="Pfam" id="PF00149">
    <property type="entry name" value="Metallophos"/>
    <property type="match status" value="1"/>
</dbReference>
<dbReference type="Pfam" id="PF13476">
    <property type="entry name" value="AAA_23"/>
    <property type="match status" value="1"/>
</dbReference>
<evidence type="ECO:0000259" key="2">
    <source>
        <dbReference type="Pfam" id="PF00149"/>
    </source>
</evidence>
<evidence type="ECO:0000256" key="1">
    <source>
        <dbReference type="SAM" id="Coils"/>
    </source>
</evidence>
<dbReference type="InterPro" id="IPR027417">
    <property type="entry name" value="P-loop_NTPase"/>
</dbReference>
<dbReference type="GO" id="GO:0006302">
    <property type="term" value="P:double-strand break repair"/>
    <property type="evidence" value="ECO:0007669"/>
    <property type="project" value="InterPro"/>
</dbReference>
<evidence type="ECO:0008006" key="5">
    <source>
        <dbReference type="Google" id="ProtNLM"/>
    </source>
</evidence>
<dbReference type="InterPro" id="IPR004843">
    <property type="entry name" value="Calcineurin-like_PHP"/>
</dbReference>
<feature type="coiled-coil region" evidence="1">
    <location>
        <begin position="1130"/>
        <end position="1174"/>
    </location>
</feature>
<protein>
    <recommendedName>
        <fullName evidence="5">Calcineurin-like phosphoesterase domain-containing protein</fullName>
    </recommendedName>
</protein>
<evidence type="ECO:0000259" key="3">
    <source>
        <dbReference type="Pfam" id="PF13476"/>
    </source>
</evidence>
<keyword evidence="1" id="KW-0175">Coiled coil</keyword>
<dbReference type="Gene3D" id="3.60.21.10">
    <property type="match status" value="1"/>
</dbReference>
<proteinExistence type="predicted"/>
<dbReference type="PANTHER" id="PTHR32114:SF2">
    <property type="entry name" value="ABC TRANSPORTER ABCH.3"/>
    <property type="match status" value="1"/>
</dbReference>
<dbReference type="PANTHER" id="PTHR32114">
    <property type="entry name" value="ABC TRANSPORTER ABCH.3"/>
    <property type="match status" value="1"/>
</dbReference>
<dbReference type="SUPFAM" id="SSF56300">
    <property type="entry name" value="Metallo-dependent phosphatases"/>
    <property type="match status" value="1"/>
</dbReference>
<dbReference type="InterPro" id="IPR038729">
    <property type="entry name" value="Rad50/SbcC_AAA"/>
</dbReference>
<dbReference type="EMBL" id="MN738762">
    <property type="protein sequence ID" value="QHS83725.1"/>
    <property type="molecule type" value="Genomic_DNA"/>
</dbReference>
<evidence type="ECO:0000313" key="4">
    <source>
        <dbReference type="EMBL" id="QHS83725.1"/>
    </source>
</evidence>
<accession>A0A6C0AWV1</accession>
<reference evidence="4" key="1">
    <citation type="journal article" date="2020" name="Nature">
        <title>Giant virus diversity and host interactions through global metagenomics.</title>
        <authorList>
            <person name="Schulz F."/>
            <person name="Roux S."/>
            <person name="Paez-Espino D."/>
            <person name="Jungbluth S."/>
            <person name="Walsh D.A."/>
            <person name="Denef V.J."/>
            <person name="McMahon K.D."/>
            <person name="Konstantinidis K.T."/>
            <person name="Eloe-Fadrosh E.A."/>
            <person name="Kyrpides N.C."/>
            <person name="Woyke T."/>
        </authorList>
    </citation>
    <scope>NUCLEOTIDE SEQUENCE</scope>
    <source>
        <strain evidence="4">GVMAG-S-ERX555961-36</strain>
    </source>
</reference>
<organism evidence="4">
    <name type="scientific">viral metagenome</name>
    <dbReference type="NCBI Taxonomy" id="1070528"/>
    <lineage>
        <taxon>unclassified sequences</taxon>
        <taxon>metagenomes</taxon>
        <taxon>organismal metagenomes</taxon>
    </lineage>
</organism>
<dbReference type="GO" id="GO:0016887">
    <property type="term" value="F:ATP hydrolysis activity"/>
    <property type="evidence" value="ECO:0007669"/>
    <property type="project" value="InterPro"/>
</dbReference>
<name>A0A6C0AWV1_9ZZZZ</name>